<protein>
    <submittedName>
        <fullName evidence="1">Uncharacterized protein</fullName>
    </submittedName>
</protein>
<dbReference type="EMBL" id="FZOQ01000030">
    <property type="protein sequence ID" value="SNT19577.1"/>
    <property type="molecule type" value="Genomic_DNA"/>
</dbReference>
<proteinExistence type="predicted"/>
<reference evidence="2" key="1">
    <citation type="submission" date="2017-06" db="EMBL/GenBank/DDBJ databases">
        <authorList>
            <person name="Varghese N."/>
            <person name="Submissions S."/>
        </authorList>
    </citation>
    <scope>NUCLEOTIDE SEQUENCE [LARGE SCALE GENOMIC DNA]</scope>
    <source>
        <strain evidence="2">NKM1</strain>
    </source>
</reference>
<name>A0A239KME9_9BACT</name>
<dbReference type="Proteomes" id="UP000198432">
    <property type="component" value="Unassembled WGS sequence"/>
</dbReference>
<evidence type="ECO:0000313" key="2">
    <source>
        <dbReference type="Proteomes" id="UP000198432"/>
    </source>
</evidence>
<evidence type="ECO:0000313" key="1">
    <source>
        <dbReference type="EMBL" id="SNT19577.1"/>
    </source>
</evidence>
<sequence length="73" mass="8837">MIVSRVYLRTKKLYNLADLKKWHFTTPLNRHDTHHLYLTFMSGKILHVKENETENFKEIKLLLETNFRSYSLA</sequence>
<keyword evidence="2" id="KW-1185">Reference proteome</keyword>
<accession>A0A239KME9</accession>
<gene>
    <name evidence="1" type="ORF">SAMN06296052_13023</name>
</gene>
<dbReference type="AlphaFoldDB" id="A0A239KME9"/>
<organism evidence="1 2">
    <name type="scientific">Pontibacter ummariensis</name>
    <dbReference type="NCBI Taxonomy" id="1610492"/>
    <lineage>
        <taxon>Bacteria</taxon>
        <taxon>Pseudomonadati</taxon>
        <taxon>Bacteroidota</taxon>
        <taxon>Cytophagia</taxon>
        <taxon>Cytophagales</taxon>
        <taxon>Hymenobacteraceae</taxon>
        <taxon>Pontibacter</taxon>
    </lineage>
</organism>